<dbReference type="EMBL" id="AZBU02000003">
    <property type="protein sequence ID" value="TKR86931.1"/>
    <property type="molecule type" value="Genomic_DNA"/>
</dbReference>
<protein>
    <recommendedName>
        <fullName evidence="2">Ground-like domain-containing protein</fullName>
    </recommendedName>
</protein>
<feature type="signal peptide" evidence="1">
    <location>
        <begin position="1"/>
        <end position="16"/>
    </location>
</feature>
<dbReference type="Pfam" id="PF04155">
    <property type="entry name" value="Ground-like"/>
    <property type="match status" value="1"/>
</dbReference>
<proteinExistence type="predicted"/>
<evidence type="ECO:0000256" key="1">
    <source>
        <dbReference type="SAM" id="SignalP"/>
    </source>
</evidence>
<dbReference type="InterPro" id="IPR007284">
    <property type="entry name" value="Ground-like_dom"/>
</dbReference>
<keyword evidence="4" id="KW-1185">Reference proteome</keyword>
<evidence type="ECO:0000313" key="4">
    <source>
        <dbReference type="Proteomes" id="UP000298663"/>
    </source>
</evidence>
<keyword evidence="1" id="KW-0732">Signal</keyword>
<accession>A0A4U5NUT2</accession>
<name>A0A4U5NUT2_STECR</name>
<reference evidence="3 4" key="1">
    <citation type="journal article" date="2015" name="Genome Biol.">
        <title>Comparative genomics of Steinernema reveals deeply conserved gene regulatory networks.</title>
        <authorList>
            <person name="Dillman A.R."/>
            <person name="Macchietto M."/>
            <person name="Porter C.F."/>
            <person name="Rogers A."/>
            <person name="Williams B."/>
            <person name="Antoshechkin I."/>
            <person name="Lee M.M."/>
            <person name="Goodwin Z."/>
            <person name="Lu X."/>
            <person name="Lewis E.E."/>
            <person name="Goodrich-Blair H."/>
            <person name="Stock S.P."/>
            <person name="Adams B.J."/>
            <person name="Sternberg P.W."/>
            <person name="Mortazavi A."/>
        </authorList>
    </citation>
    <scope>NUCLEOTIDE SEQUENCE [LARGE SCALE GENOMIC DNA]</scope>
    <source>
        <strain evidence="3 4">ALL</strain>
    </source>
</reference>
<dbReference type="AlphaFoldDB" id="A0A4U5NUT2"/>
<comment type="caution">
    <text evidence="3">The sequence shown here is derived from an EMBL/GenBank/DDBJ whole genome shotgun (WGS) entry which is preliminary data.</text>
</comment>
<dbReference type="Proteomes" id="UP000298663">
    <property type="component" value="Unassembled WGS sequence"/>
</dbReference>
<reference evidence="3 4" key="2">
    <citation type="journal article" date="2019" name="G3 (Bethesda)">
        <title>Hybrid Assembly of the Genome of the Entomopathogenic Nematode Steinernema carpocapsae Identifies the X-Chromosome.</title>
        <authorList>
            <person name="Serra L."/>
            <person name="Macchietto M."/>
            <person name="Macias-Munoz A."/>
            <person name="McGill C.J."/>
            <person name="Rodriguez I.M."/>
            <person name="Rodriguez B."/>
            <person name="Murad R."/>
            <person name="Mortazavi A."/>
        </authorList>
    </citation>
    <scope>NUCLEOTIDE SEQUENCE [LARGE SCALE GENOMIC DNA]</scope>
    <source>
        <strain evidence="3 4">ALL</strain>
    </source>
</reference>
<sequence>MLAALLFLLYTPSVLGFLFPMPVGGCQCPQPACPPPPPCHVAPQCPQALPCAVARGQKNIGSVKALDDIEMKAQILAGLTLDEMKSGSQLEILEKLLDNVESKLEEDHDLLKTRKTRQAAVKVDEDESKNSDIHANTKCNSQVLKRLMIENMTENSSESKKAINKNAEIKFGGNIDVICSRGHFSYVYSSNLFCEAQKGEVTCVAFRQSN</sequence>
<feature type="chain" id="PRO_5020641436" description="Ground-like domain-containing protein" evidence="1">
    <location>
        <begin position="17"/>
        <end position="210"/>
    </location>
</feature>
<evidence type="ECO:0000259" key="2">
    <source>
        <dbReference type="Pfam" id="PF04155"/>
    </source>
</evidence>
<gene>
    <name evidence="3" type="ORF">L596_011426</name>
</gene>
<evidence type="ECO:0000313" key="3">
    <source>
        <dbReference type="EMBL" id="TKR86931.1"/>
    </source>
</evidence>
<organism evidence="3 4">
    <name type="scientific">Steinernema carpocapsae</name>
    <name type="common">Entomopathogenic nematode</name>
    <dbReference type="NCBI Taxonomy" id="34508"/>
    <lineage>
        <taxon>Eukaryota</taxon>
        <taxon>Metazoa</taxon>
        <taxon>Ecdysozoa</taxon>
        <taxon>Nematoda</taxon>
        <taxon>Chromadorea</taxon>
        <taxon>Rhabditida</taxon>
        <taxon>Tylenchina</taxon>
        <taxon>Panagrolaimomorpha</taxon>
        <taxon>Strongyloidoidea</taxon>
        <taxon>Steinernematidae</taxon>
        <taxon>Steinernema</taxon>
    </lineage>
</organism>
<dbReference type="OrthoDB" id="5825670at2759"/>
<feature type="domain" description="Ground-like" evidence="2">
    <location>
        <begin position="137"/>
        <end position="206"/>
    </location>
</feature>